<dbReference type="PANTHER" id="PTHR31391:SF116">
    <property type="entry name" value="B3 DOMAIN-CONTAINING PROTEIN OS06G0194400-LIKE"/>
    <property type="match status" value="1"/>
</dbReference>
<evidence type="ECO:0000313" key="7">
    <source>
        <dbReference type="EMBL" id="JAP15606.1"/>
    </source>
</evidence>
<dbReference type="InterPro" id="IPR044837">
    <property type="entry name" value="REM16-like"/>
</dbReference>
<dbReference type="EMBL" id="GEDG01024931">
    <property type="protein sequence ID" value="JAP15606.1"/>
    <property type="molecule type" value="Transcribed_RNA"/>
</dbReference>
<dbReference type="SMART" id="SM01019">
    <property type="entry name" value="B3"/>
    <property type="match status" value="1"/>
</dbReference>
<dbReference type="GO" id="GO:0005634">
    <property type="term" value="C:nucleus"/>
    <property type="evidence" value="ECO:0007669"/>
    <property type="project" value="UniProtKB-SubCell"/>
</dbReference>
<protein>
    <submittedName>
        <fullName evidence="7">Putative ovule protein</fullName>
    </submittedName>
</protein>
<dbReference type="SUPFAM" id="SSF101936">
    <property type="entry name" value="DNA-binding pseudobarrel domain"/>
    <property type="match status" value="1"/>
</dbReference>
<reference evidence="7" key="1">
    <citation type="submission" date="2015-12" db="EMBL/GenBank/DDBJ databases">
        <title>Gene expression during late stages of embryo sac development: a critical building block for successful pollen-pistil interactions.</title>
        <authorList>
            <person name="Liu Y."/>
            <person name="Joly V."/>
            <person name="Sabar M."/>
            <person name="Matton D.P."/>
        </authorList>
    </citation>
    <scope>NUCLEOTIDE SEQUENCE</scope>
</reference>
<dbReference type="AlphaFoldDB" id="A0A0V0H7S6"/>
<evidence type="ECO:0000256" key="1">
    <source>
        <dbReference type="ARBA" id="ARBA00004123"/>
    </source>
</evidence>
<keyword evidence="3" id="KW-0238">DNA-binding</keyword>
<dbReference type="CDD" id="cd10017">
    <property type="entry name" value="B3_DNA"/>
    <property type="match status" value="1"/>
</dbReference>
<dbReference type="InterPro" id="IPR003340">
    <property type="entry name" value="B3_DNA-bd"/>
</dbReference>
<dbReference type="Gene3D" id="2.40.330.10">
    <property type="entry name" value="DNA-binding pseudobarrel domain"/>
    <property type="match status" value="1"/>
</dbReference>
<evidence type="ECO:0000256" key="4">
    <source>
        <dbReference type="ARBA" id="ARBA00023163"/>
    </source>
</evidence>
<dbReference type="PROSITE" id="PS50863">
    <property type="entry name" value="B3"/>
    <property type="match status" value="1"/>
</dbReference>
<dbReference type="Pfam" id="PF02362">
    <property type="entry name" value="B3"/>
    <property type="match status" value="1"/>
</dbReference>
<accession>A0A0V0H7S6</accession>
<dbReference type="GO" id="GO:0003677">
    <property type="term" value="F:DNA binding"/>
    <property type="evidence" value="ECO:0007669"/>
    <property type="project" value="UniProtKB-KW"/>
</dbReference>
<proteinExistence type="predicted"/>
<keyword evidence="4" id="KW-0804">Transcription</keyword>
<dbReference type="PANTHER" id="PTHR31391">
    <property type="entry name" value="B3 DOMAIN-CONTAINING PROTEIN OS11G0197600-RELATED"/>
    <property type="match status" value="1"/>
</dbReference>
<sequence>MLPSHVSGGFWLGLPSNFCRKNLPRRDDTITLIDETGEEWPTVYLAQKCGLSGGWKRFSVDHDLADGDTIVFHLIRPTKFKAYIIRVNNANETVSTEISTSTSSSETF</sequence>
<name>A0A0V0H7S6_SOLCH</name>
<keyword evidence="2" id="KW-0805">Transcription regulation</keyword>
<keyword evidence="5" id="KW-0539">Nucleus</keyword>
<evidence type="ECO:0000256" key="2">
    <source>
        <dbReference type="ARBA" id="ARBA00023015"/>
    </source>
</evidence>
<evidence type="ECO:0000256" key="3">
    <source>
        <dbReference type="ARBA" id="ARBA00023125"/>
    </source>
</evidence>
<dbReference type="InterPro" id="IPR015300">
    <property type="entry name" value="DNA-bd_pseudobarrel_sf"/>
</dbReference>
<feature type="domain" description="TF-B3" evidence="6">
    <location>
        <begin position="1"/>
        <end position="88"/>
    </location>
</feature>
<comment type="subcellular location">
    <subcellularLocation>
        <location evidence="1">Nucleus</location>
    </subcellularLocation>
</comment>
<organism evidence="7">
    <name type="scientific">Solanum chacoense</name>
    <name type="common">Chaco potato</name>
    <dbReference type="NCBI Taxonomy" id="4108"/>
    <lineage>
        <taxon>Eukaryota</taxon>
        <taxon>Viridiplantae</taxon>
        <taxon>Streptophyta</taxon>
        <taxon>Embryophyta</taxon>
        <taxon>Tracheophyta</taxon>
        <taxon>Spermatophyta</taxon>
        <taxon>Magnoliopsida</taxon>
        <taxon>eudicotyledons</taxon>
        <taxon>Gunneridae</taxon>
        <taxon>Pentapetalae</taxon>
        <taxon>asterids</taxon>
        <taxon>lamiids</taxon>
        <taxon>Solanales</taxon>
        <taxon>Solanaceae</taxon>
        <taxon>Solanoideae</taxon>
        <taxon>Solaneae</taxon>
        <taxon>Solanum</taxon>
    </lineage>
</organism>
<evidence type="ECO:0000259" key="6">
    <source>
        <dbReference type="PROSITE" id="PS50863"/>
    </source>
</evidence>
<evidence type="ECO:0000256" key="5">
    <source>
        <dbReference type="ARBA" id="ARBA00023242"/>
    </source>
</evidence>